<keyword evidence="1" id="KW-0812">Transmembrane</keyword>
<dbReference type="AlphaFoldDB" id="A0A9X2KFY4"/>
<dbReference type="Pfam" id="PF01882">
    <property type="entry name" value="DUF58"/>
    <property type="match status" value="1"/>
</dbReference>
<dbReference type="Proteomes" id="UP001139722">
    <property type="component" value="Unassembled WGS sequence"/>
</dbReference>
<accession>A0A9X2KFY4</accession>
<comment type="caution">
    <text evidence="3">The sequence shown here is derived from an EMBL/GenBank/DDBJ whole genome shotgun (WGS) entry which is preliminary data.</text>
</comment>
<dbReference type="OrthoDB" id="9812729at2"/>
<dbReference type="PANTHER" id="PTHR34351:SF1">
    <property type="entry name" value="SLR1927 PROTEIN"/>
    <property type="match status" value="1"/>
</dbReference>
<dbReference type="EMBL" id="JAMZDY010000001">
    <property type="protein sequence ID" value="MCP2372267.1"/>
    <property type="molecule type" value="Genomic_DNA"/>
</dbReference>
<sequence length="432" mass="46056">MSAEPRAPRPPSQARIAARSVGRSLAASAVSASTAIAGAGRRVREWASPVTGIVSLTGWFVLLASLIAFIGAALLGWIELVFLGATLLAALLVSVPFTFGRMQYRVQVALQPTRVVAGERAFGRLAVTNAGQKPSIPSRMELPVGAGLAEFVVPGLPAGAEHEELFAVPTSRRAVIVAGPAISVRGDQLGLLRRIVRWSEPVELFVHPVTARLKPSAAGLVRDLEGEITKTITDNDISFHALRAYQPGDPLRNVHWRTSARTGTLMVRQFEETRRSQLALLQCTERAHYASDDEFELGVSVLASLGVQVIRDATRVDILTEQLTLRTATPTALLDDTSRIDAASGAHDTLRTFVRERTKRLSPPSVAILVAGSLVPLAEFRSAETVFGPDTQTLAFRVEAGAASRIAKVAGTIVITVGSLADLAGLVGRVRP</sequence>
<keyword evidence="4" id="KW-1185">Reference proteome</keyword>
<keyword evidence="1" id="KW-0472">Membrane</keyword>
<protein>
    <submittedName>
        <fullName evidence="3">Uncharacterized protein (DUF58 family)</fullName>
    </submittedName>
</protein>
<evidence type="ECO:0000313" key="4">
    <source>
        <dbReference type="Proteomes" id="UP001139722"/>
    </source>
</evidence>
<feature type="transmembrane region" description="Helical" evidence="1">
    <location>
        <begin position="50"/>
        <end position="74"/>
    </location>
</feature>
<organism evidence="3 4">
    <name type="scientific">Agromyces terreus</name>
    <dbReference type="NCBI Taxonomy" id="424795"/>
    <lineage>
        <taxon>Bacteria</taxon>
        <taxon>Bacillati</taxon>
        <taxon>Actinomycetota</taxon>
        <taxon>Actinomycetes</taxon>
        <taxon>Micrococcales</taxon>
        <taxon>Microbacteriaceae</taxon>
        <taxon>Agromyces</taxon>
    </lineage>
</organism>
<dbReference type="RefSeq" id="WP_156997629.1">
    <property type="nucleotide sequence ID" value="NZ_BAAANU010000052.1"/>
</dbReference>
<evidence type="ECO:0000313" key="3">
    <source>
        <dbReference type="EMBL" id="MCP2372267.1"/>
    </source>
</evidence>
<reference evidence="3" key="1">
    <citation type="submission" date="2022-06" db="EMBL/GenBank/DDBJ databases">
        <title>Sequencing the genomes of 1000 actinobacteria strains.</title>
        <authorList>
            <person name="Klenk H.-P."/>
        </authorList>
    </citation>
    <scope>NUCLEOTIDE SEQUENCE</scope>
    <source>
        <strain evidence="3">DSM 22016</strain>
    </source>
</reference>
<proteinExistence type="predicted"/>
<evidence type="ECO:0000256" key="1">
    <source>
        <dbReference type="SAM" id="Phobius"/>
    </source>
</evidence>
<dbReference type="PANTHER" id="PTHR34351">
    <property type="entry name" value="SLR1927 PROTEIN-RELATED"/>
    <property type="match status" value="1"/>
</dbReference>
<keyword evidence="1" id="KW-1133">Transmembrane helix</keyword>
<gene>
    <name evidence="3" type="ORF">BJ978_002943</name>
</gene>
<feature type="transmembrane region" description="Helical" evidence="1">
    <location>
        <begin position="80"/>
        <end position="99"/>
    </location>
</feature>
<dbReference type="InterPro" id="IPR002881">
    <property type="entry name" value="DUF58"/>
</dbReference>
<name>A0A9X2KFY4_9MICO</name>
<evidence type="ECO:0000259" key="2">
    <source>
        <dbReference type="Pfam" id="PF01882"/>
    </source>
</evidence>
<feature type="domain" description="DUF58" evidence="2">
    <location>
        <begin position="242"/>
        <end position="331"/>
    </location>
</feature>